<keyword evidence="1" id="KW-0472">Membrane</keyword>
<dbReference type="EMBL" id="AMQM01001546">
    <property type="status" value="NOT_ANNOTATED_CDS"/>
    <property type="molecule type" value="Genomic_DNA"/>
</dbReference>
<dbReference type="HOGENOM" id="CLU_1512253_0_0_1"/>
<gene>
    <name evidence="3" type="primary">20200381</name>
    <name evidence="2" type="ORF">HELRODRAFT_164111</name>
</gene>
<sequence>MHIKKVDKRSANASVILMAIYSPGSKAADKLFFDEQTHVVEGLTADGRFSCNIWYGQVRARETYVKQGTLDFVASTSGYKITDVIMGTPKEFLDHALVTCLLPMRKTKPQFITKLYMYTYHTTLIHIIYARVIIRVSLGLLIIRFILSKYDAVHEMSLDGVVVRVHLETWHCFSLLDD</sequence>
<evidence type="ECO:0000256" key="1">
    <source>
        <dbReference type="SAM" id="Phobius"/>
    </source>
</evidence>
<dbReference type="InParanoid" id="T1EUY1"/>
<dbReference type="EnsemblMetazoa" id="HelroT164111">
    <property type="protein sequence ID" value="HelroP164111"/>
    <property type="gene ID" value="HelroG164111"/>
</dbReference>
<name>T1EUY1_HELRO</name>
<dbReference type="KEGG" id="hro:HELRODRAFT_164111"/>
<evidence type="ECO:0000313" key="4">
    <source>
        <dbReference type="Proteomes" id="UP000015101"/>
    </source>
</evidence>
<keyword evidence="1" id="KW-0812">Transmembrane</keyword>
<dbReference type="CTD" id="20200381"/>
<feature type="transmembrane region" description="Helical" evidence="1">
    <location>
        <begin position="124"/>
        <end position="147"/>
    </location>
</feature>
<proteinExistence type="predicted"/>
<dbReference type="Proteomes" id="UP000015101">
    <property type="component" value="Unassembled WGS sequence"/>
</dbReference>
<accession>T1EUY1</accession>
<evidence type="ECO:0000313" key="2">
    <source>
        <dbReference type="EMBL" id="ESN94296.1"/>
    </source>
</evidence>
<dbReference type="RefSeq" id="XP_009027391.1">
    <property type="nucleotide sequence ID" value="XM_009029143.1"/>
</dbReference>
<protein>
    <submittedName>
        <fullName evidence="2 3">Uncharacterized protein</fullName>
    </submittedName>
</protein>
<reference evidence="3" key="3">
    <citation type="submission" date="2015-06" db="UniProtKB">
        <authorList>
            <consortium name="EnsemblMetazoa"/>
        </authorList>
    </citation>
    <scope>IDENTIFICATION</scope>
</reference>
<reference evidence="2 4" key="2">
    <citation type="journal article" date="2013" name="Nature">
        <title>Insights into bilaterian evolution from three spiralian genomes.</title>
        <authorList>
            <person name="Simakov O."/>
            <person name="Marletaz F."/>
            <person name="Cho S.J."/>
            <person name="Edsinger-Gonzales E."/>
            <person name="Havlak P."/>
            <person name="Hellsten U."/>
            <person name="Kuo D.H."/>
            <person name="Larsson T."/>
            <person name="Lv J."/>
            <person name="Arendt D."/>
            <person name="Savage R."/>
            <person name="Osoegawa K."/>
            <person name="de Jong P."/>
            <person name="Grimwood J."/>
            <person name="Chapman J.A."/>
            <person name="Shapiro H."/>
            <person name="Aerts A."/>
            <person name="Otillar R.P."/>
            <person name="Terry A.Y."/>
            <person name="Boore J.L."/>
            <person name="Grigoriev I.V."/>
            <person name="Lindberg D.R."/>
            <person name="Seaver E.C."/>
            <person name="Weisblat D.A."/>
            <person name="Putnam N.H."/>
            <person name="Rokhsar D.S."/>
        </authorList>
    </citation>
    <scope>NUCLEOTIDE SEQUENCE</scope>
</reference>
<organism evidence="3 4">
    <name type="scientific">Helobdella robusta</name>
    <name type="common">Californian leech</name>
    <dbReference type="NCBI Taxonomy" id="6412"/>
    <lineage>
        <taxon>Eukaryota</taxon>
        <taxon>Metazoa</taxon>
        <taxon>Spiralia</taxon>
        <taxon>Lophotrochozoa</taxon>
        <taxon>Annelida</taxon>
        <taxon>Clitellata</taxon>
        <taxon>Hirudinea</taxon>
        <taxon>Rhynchobdellida</taxon>
        <taxon>Glossiphoniidae</taxon>
        <taxon>Helobdella</taxon>
    </lineage>
</organism>
<keyword evidence="4" id="KW-1185">Reference proteome</keyword>
<keyword evidence="1" id="KW-1133">Transmembrane helix</keyword>
<dbReference type="GeneID" id="20200381"/>
<dbReference type="EMBL" id="KB097571">
    <property type="protein sequence ID" value="ESN94296.1"/>
    <property type="molecule type" value="Genomic_DNA"/>
</dbReference>
<dbReference type="OrthoDB" id="10072198at2759"/>
<evidence type="ECO:0000313" key="3">
    <source>
        <dbReference type="EnsemblMetazoa" id="HelroP164111"/>
    </source>
</evidence>
<reference evidence="4" key="1">
    <citation type="submission" date="2012-12" db="EMBL/GenBank/DDBJ databases">
        <authorList>
            <person name="Hellsten U."/>
            <person name="Grimwood J."/>
            <person name="Chapman J.A."/>
            <person name="Shapiro H."/>
            <person name="Aerts A."/>
            <person name="Otillar R.P."/>
            <person name="Terry A.Y."/>
            <person name="Boore J.L."/>
            <person name="Simakov O."/>
            <person name="Marletaz F."/>
            <person name="Cho S.-J."/>
            <person name="Edsinger-Gonzales E."/>
            <person name="Havlak P."/>
            <person name="Kuo D.-H."/>
            <person name="Larsson T."/>
            <person name="Lv J."/>
            <person name="Arendt D."/>
            <person name="Savage R."/>
            <person name="Osoegawa K."/>
            <person name="de Jong P."/>
            <person name="Lindberg D.R."/>
            <person name="Seaver E.C."/>
            <person name="Weisblat D.A."/>
            <person name="Putnam N.H."/>
            <person name="Grigoriev I.V."/>
            <person name="Rokhsar D.S."/>
        </authorList>
    </citation>
    <scope>NUCLEOTIDE SEQUENCE</scope>
</reference>
<dbReference type="AlphaFoldDB" id="T1EUY1"/>